<dbReference type="NCBIfam" id="TIGR00879">
    <property type="entry name" value="SP"/>
    <property type="match status" value="1"/>
</dbReference>
<comment type="similarity">
    <text evidence="2 7">Belongs to the major facilitator superfamily. Sugar transporter (TC 2.A.1.1) family.</text>
</comment>
<dbReference type="Proteomes" id="UP000616885">
    <property type="component" value="Unassembled WGS sequence"/>
</dbReference>
<evidence type="ECO:0000256" key="4">
    <source>
        <dbReference type="ARBA" id="ARBA00022692"/>
    </source>
</evidence>
<dbReference type="PRINTS" id="PR00171">
    <property type="entry name" value="SUGRTRNSPORT"/>
</dbReference>
<dbReference type="InterPro" id="IPR005829">
    <property type="entry name" value="Sugar_transporter_CS"/>
</dbReference>
<dbReference type="PROSITE" id="PS50850">
    <property type="entry name" value="MFS"/>
    <property type="match status" value="1"/>
</dbReference>
<feature type="transmembrane region" description="Helical" evidence="8">
    <location>
        <begin position="165"/>
        <end position="183"/>
    </location>
</feature>
<protein>
    <recommendedName>
        <fullName evidence="9">Major facilitator superfamily (MFS) profile domain-containing protein</fullName>
    </recommendedName>
</protein>
<dbReference type="GO" id="GO:0005351">
    <property type="term" value="F:carbohydrate:proton symporter activity"/>
    <property type="evidence" value="ECO:0007669"/>
    <property type="project" value="TreeGrafter"/>
</dbReference>
<evidence type="ECO:0000313" key="10">
    <source>
        <dbReference type="EMBL" id="KAF9742924.1"/>
    </source>
</evidence>
<feature type="transmembrane region" description="Helical" evidence="8">
    <location>
        <begin position="473"/>
        <end position="493"/>
    </location>
</feature>
<dbReference type="EMBL" id="JADCTT010000019">
    <property type="protein sequence ID" value="KAF9742924.1"/>
    <property type="molecule type" value="Genomic_DNA"/>
</dbReference>
<gene>
    <name evidence="10" type="ORF">IM811_007106</name>
</gene>
<feature type="transmembrane region" description="Helical" evidence="8">
    <location>
        <begin position="400"/>
        <end position="421"/>
    </location>
</feature>
<feature type="transmembrane region" description="Helical" evidence="8">
    <location>
        <begin position="203"/>
        <end position="221"/>
    </location>
</feature>
<dbReference type="InterPro" id="IPR036259">
    <property type="entry name" value="MFS_trans_sf"/>
</dbReference>
<dbReference type="Gene3D" id="1.20.1250.20">
    <property type="entry name" value="MFS general substrate transporter like domains"/>
    <property type="match status" value="1"/>
</dbReference>
<dbReference type="Pfam" id="PF00083">
    <property type="entry name" value="Sugar_tr"/>
    <property type="match status" value="1"/>
</dbReference>
<dbReference type="AlphaFoldDB" id="A0A8H7K6N9"/>
<evidence type="ECO:0000256" key="7">
    <source>
        <dbReference type="RuleBase" id="RU003346"/>
    </source>
</evidence>
<evidence type="ECO:0000313" key="11">
    <source>
        <dbReference type="Proteomes" id="UP000616885"/>
    </source>
</evidence>
<dbReference type="GO" id="GO:0016020">
    <property type="term" value="C:membrane"/>
    <property type="evidence" value="ECO:0007669"/>
    <property type="project" value="UniProtKB-SubCell"/>
</dbReference>
<dbReference type="PROSITE" id="PS00216">
    <property type="entry name" value="SUGAR_TRANSPORT_1"/>
    <property type="match status" value="1"/>
</dbReference>
<proteinExistence type="inferred from homology"/>
<dbReference type="PROSITE" id="PS00217">
    <property type="entry name" value="SUGAR_TRANSPORT_2"/>
    <property type="match status" value="1"/>
</dbReference>
<comment type="caution">
    <text evidence="10">The sequence shown here is derived from an EMBL/GenBank/DDBJ whole genome shotgun (WGS) entry which is preliminary data.</text>
</comment>
<feature type="transmembrane region" description="Helical" evidence="8">
    <location>
        <begin position="362"/>
        <end position="380"/>
    </location>
</feature>
<dbReference type="InterPro" id="IPR050360">
    <property type="entry name" value="MFS_Sugar_Transporters"/>
</dbReference>
<evidence type="ECO:0000256" key="3">
    <source>
        <dbReference type="ARBA" id="ARBA00022448"/>
    </source>
</evidence>
<evidence type="ECO:0000259" key="9">
    <source>
        <dbReference type="PROSITE" id="PS50850"/>
    </source>
</evidence>
<keyword evidence="3 7" id="KW-0813">Transport</keyword>
<keyword evidence="4 8" id="KW-0812">Transmembrane</keyword>
<feature type="transmembrane region" description="Helical" evidence="8">
    <location>
        <begin position="129"/>
        <end position="153"/>
    </location>
</feature>
<organism evidence="10 11">
    <name type="scientific">Bionectria ochroleuca</name>
    <name type="common">Gliocladium roseum</name>
    <dbReference type="NCBI Taxonomy" id="29856"/>
    <lineage>
        <taxon>Eukaryota</taxon>
        <taxon>Fungi</taxon>
        <taxon>Dikarya</taxon>
        <taxon>Ascomycota</taxon>
        <taxon>Pezizomycotina</taxon>
        <taxon>Sordariomycetes</taxon>
        <taxon>Hypocreomycetidae</taxon>
        <taxon>Hypocreales</taxon>
        <taxon>Bionectriaceae</taxon>
        <taxon>Clonostachys</taxon>
    </lineage>
</organism>
<feature type="transmembrane region" description="Helical" evidence="8">
    <location>
        <begin position="433"/>
        <end position="453"/>
    </location>
</feature>
<reference evidence="10" key="1">
    <citation type="submission" date="2020-10" db="EMBL/GenBank/DDBJ databases">
        <title>High-Quality Genome Resource of Clonostachys rosea strain S41 by Oxford Nanopore Long-Read Sequencing.</title>
        <authorList>
            <person name="Wang H."/>
        </authorList>
    </citation>
    <scope>NUCLEOTIDE SEQUENCE</scope>
    <source>
        <strain evidence="10">S41</strain>
    </source>
</reference>
<feature type="transmembrane region" description="Helical" evidence="8">
    <location>
        <begin position="331"/>
        <end position="353"/>
    </location>
</feature>
<evidence type="ECO:0000256" key="6">
    <source>
        <dbReference type="ARBA" id="ARBA00023136"/>
    </source>
</evidence>
<evidence type="ECO:0000256" key="2">
    <source>
        <dbReference type="ARBA" id="ARBA00010992"/>
    </source>
</evidence>
<feature type="transmembrane region" description="Helical" evidence="8">
    <location>
        <begin position="105"/>
        <end position="123"/>
    </location>
</feature>
<dbReference type="PANTHER" id="PTHR48022">
    <property type="entry name" value="PLASTIDIC GLUCOSE TRANSPORTER 4"/>
    <property type="match status" value="1"/>
</dbReference>
<evidence type="ECO:0000256" key="8">
    <source>
        <dbReference type="SAM" id="Phobius"/>
    </source>
</evidence>
<evidence type="ECO:0000256" key="5">
    <source>
        <dbReference type="ARBA" id="ARBA00022989"/>
    </source>
</evidence>
<dbReference type="SUPFAM" id="SSF103473">
    <property type="entry name" value="MFS general substrate transporter"/>
    <property type="match status" value="1"/>
</dbReference>
<dbReference type="PANTHER" id="PTHR48022:SF8">
    <property type="entry name" value="MAJOR FACILITATOR SUPERFAMILY (MFS) PROFILE DOMAIN-CONTAINING PROTEIN-RELATED"/>
    <property type="match status" value="1"/>
</dbReference>
<dbReference type="InterPro" id="IPR020846">
    <property type="entry name" value="MFS_dom"/>
</dbReference>
<feature type="transmembrane region" description="Helical" evidence="8">
    <location>
        <begin position="305"/>
        <end position="325"/>
    </location>
</feature>
<keyword evidence="6 8" id="KW-0472">Membrane</keyword>
<dbReference type="FunFam" id="1.20.1250.20:FF:000313">
    <property type="entry name" value="MFS quinate transporter"/>
    <property type="match status" value="1"/>
</dbReference>
<accession>A0A8H7K6N9</accession>
<evidence type="ECO:0000256" key="1">
    <source>
        <dbReference type="ARBA" id="ARBA00004141"/>
    </source>
</evidence>
<name>A0A8H7K6N9_BIOOC</name>
<dbReference type="InterPro" id="IPR003663">
    <property type="entry name" value="Sugar/inositol_transpt"/>
</dbReference>
<sequence length="556" mass="60226">MAGGPKKPVNIFKHYATDAPKEIFNWRLWCAIVPFALMGAARGIDEGLINGVFTSPAFQDYLGIENKDPSDLANIKGNVVAMVNVGSIGGALFAFLICDRIGRVWATRVLCILWSIGIAIFMANKGHLGAVYAGRLIAGLGIGQTTVVAPVYIAEIAPSSVRGACTCFFTGAVYIGVIIAYVANYGTSRSMPNSIGRWLLPTSVHLMFAIIIFALCFIFTYESPRYLVAVGQREKALVNLCKIRNLPPNHEYIEREMSDIELSLAHEKEATAGVGFAGLLKELFLTPSNFYRIYIGIGGQLLSQWSGGPSITIYASNLFALVGVTGTEQSLLSTVVFGVVKFCSSMICALFLVDIIGRKRSLLIGIALQTVSMAYVAAFLTKVPRIAEAGYHPSPSEARAGTGAIAFIYISGVGWALGWNSMQYLLTAELFPLRIRALSSSLVMCTHFANAYGNSRAVPNMLLPTAQGGLGPAGTFFWMFAAITILGGFWVWVTIPETAGRSLETMDRVFGLPWHRIGLFGTREAERIDSLEAIEDEKVVVAKHIEEKRNTTAASQ</sequence>
<feature type="domain" description="Major facilitator superfamily (MFS) profile" evidence="9">
    <location>
        <begin position="31"/>
        <end position="499"/>
    </location>
</feature>
<keyword evidence="5 8" id="KW-1133">Transmembrane helix</keyword>
<dbReference type="InterPro" id="IPR005828">
    <property type="entry name" value="MFS_sugar_transport-like"/>
</dbReference>
<comment type="subcellular location">
    <subcellularLocation>
        <location evidence="1">Membrane</location>
        <topology evidence="1">Multi-pass membrane protein</topology>
    </subcellularLocation>
</comment>
<feature type="transmembrane region" description="Helical" evidence="8">
    <location>
        <begin position="79"/>
        <end position="98"/>
    </location>
</feature>